<feature type="transmembrane region" description="Helical" evidence="3">
    <location>
        <begin position="948"/>
        <end position="972"/>
    </location>
</feature>
<dbReference type="InterPro" id="IPR002772">
    <property type="entry name" value="Glyco_hydro_3_C"/>
</dbReference>
<organism evidence="5 6">
    <name type="scientific">Pseudoflavonifractor capillosus</name>
    <dbReference type="NCBI Taxonomy" id="106588"/>
    <lineage>
        <taxon>Bacteria</taxon>
        <taxon>Bacillati</taxon>
        <taxon>Bacillota</taxon>
        <taxon>Clostridia</taxon>
        <taxon>Eubacteriales</taxon>
        <taxon>Oscillospiraceae</taxon>
        <taxon>Pseudoflavonifractor</taxon>
    </lineage>
</organism>
<dbReference type="InterPro" id="IPR050288">
    <property type="entry name" value="Cellulose_deg_GH3"/>
</dbReference>
<dbReference type="Pfam" id="PF14310">
    <property type="entry name" value="Fn3-like"/>
    <property type="match status" value="1"/>
</dbReference>
<sequence>MKKKRMSNRRFMAILIPVMAIVLVTLMICNLLALNYRGLISTFFNHTTYKIVETGGAVGDSTYYPSDFETEEELTEHSGQVAELLEAEGMVLLENDGGLPLARDSRVSLFSVSSVSMVYGGTGSGSVDTSTVPDLKTALEASGLTVNPTLWDFYQQKSAEGYTRSAPNWRGGQFAINEVPWTDVASAAGSSFADYGDAAIVVISRSGGEGSDLTAVNFAETEDVAGNSGNYLELSAEEADMLAAVNEQFDNVVVLINANNALELGWLADYENIKAALWIGGVGQTGLYAVADALVGDVVPSGRLVDTYAYDASSAPAAQNAGSNFWINNGFSNESDQYIVYAEGIYVGYRYYETRYEDVVMGTGNAGDYDYASTVLYPFGYGLSYTQFAYSDFSMEENGDSFTVTVTVTNTGDTYTGKEVVQVYFQSPYTQYDIENGVEKASVELCGFAKTDALAPGESQTVQIDVPKEQLKAYDYRTAKTFILDAGDYYFTVGTDAHDAMNNILAAKGYTVADGMTADGDASMTAKWTNASLDATTYAVDSVTGTAVTNLFGYADISSYDAYSDFVYLSRNNWADTFPAPFCDTTDEATGERYIDLPQEMIDALQPQYTEDQDSYTMPASGVTPEVQLTLADFIDVDYDDPAWDDLLDTISPADLIYMVRMGGYGTPSLDYILKPATVEKDGPAGISATLVGGTQGMAYPTEVVIASTWNTQLAYDMGVSVGNDAMYANIQGWYAPAMNIHRSAYSGRNFEYYSEDGFISGQMGANTVLGAQSKGLFCYVKHFAFNDTEGVIDESNGIKGSKDGIATFFNEQAARELYLVPFEAAVKEGHTYAMMNAFNRVGTKWCGASHELLTDLLREEWGFNGLVITDMAGLPEYMDIKAGLQAGTDMWMNTSEELYNIDGYQNDPQIMTYLRNAAHDICYTVSHSAAMNGLSANSTIVDVMPLWMTWMVALDVVVGVLIVAGVVWIVVRNRDQKKNPDKYRQ</sequence>
<proteinExistence type="inferred from homology"/>
<reference evidence="5" key="1">
    <citation type="journal article" date="2021" name="PeerJ">
        <title>Extensive microbial diversity within the chicken gut microbiome revealed by metagenomics and culture.</title>
        <authorList>
            <person name="Gilroy R."/>
            <person name="Ravi A."/>
            <person name="Getino M."/>
            <person name="Pursley I."/>
            <person name="Horton D.L."/>
            <person name="Alikhan N.F."/>
            <person name="Baker D."/>
            <person name="Gharbi K."/>
            <person name="Hall N."/>
            <person name="Watson M."/>
            <person name="Adriaenssens E.M."/>
            <person name="Foster-Nyarko E."/>
            <person name="Jarju S."/>
            <person name="Secka A."/>
            <person name="Antonio M."/>
            <person name="Oren A."/>
            <person name="Chaudhuri R.R."/>
            <person name="La Ragione R."/>
            <person name="Hildebrand F."/>
            <person name="Pallen M.J."/>
        </authorList>
    </citation>
    <scope>NUCLEOTIDE SEQUENCE</scope>
    <source>
        <strain evidence="5">CHK179-5677</strain>
    </source>
</reference>
<comment type="caution">
    <text evidence="5">The sequence shown here is derived from an EMBL/GenBank/DDBJ whole genome shotgun (WGS) entry which is preliminary data.</text>
</comment>
<keyword evidence="3" id="KW-0812">Transmembrane</keyword>
<name>A0A921MNU3_9FIRM</name>
<dbReference type="Proteomes" id="UP000760668">
    <property type="component" value="Unassembled WGS sequence"/>
</dbReference>
<dbReference type="Gene3D" id="2.60.40.10">
    <property type="entry name" value="Immunoglobulins"/>
    <property type="match status" value="1"/>
</dbReference>
<evidence type="ECO:0000256" key="2">
    <source>
        <dbReference type="ARBA" id="ARBA00022801"/>
    </source>
</evidence>
<dbReference type="PANTHER" id="PTHR42715">
    <property type="entry name" value="BETA-GLUCOSIDASE"/>
    <property type="match status" value="1"/>
</dbReference>
<comment type="similarity">
    <text evidence="1">Belongs to the glycosyl hydrolase 3 family.</text>
</comment>
<dbReference type="InterPro" id="IPR036881">
    <property type="entry name" value="Glyco_hydro_3_C_sf"/>
</dbReference>
<dbReference type="Pfam" id="PF00933">
    <property type="entry name" value="Glyco_hydro_3"/>
    <property type="match status" value="1"/>
</dbReference>
<evidence type="ECO:0000259" key="4">
    <source>
        <dbReference type="SMART" id="SM01217"/>
    </source>
</evidence>
<dbReference type="InterPro" id="IPR036962">
    <property type="entry name" value="Glyco_hydro_3_N_sf"/>
</dbReference>
<keyword evidence="2 5" id="KW-0378">Hydrolase</keyword>
<dbReference type="Gene3D" id="3.20.20.300">
    <property type="entry name" value="Glycoside hydrolase, family 3, N-terminal domain"/>
    <property type="match status" value="1"/>
</dbReference>
<accession>A0A921MNU3</accession>
<dbReference type="SMART" id="SM01217">
    <property type="entry name" value="Fn3_like"/>
    <property type="match status" value="1"/>
</dbReference>
<dbReference type="InterPro" id="IPR017853">
    <property type="entry name" value="GH"/>
</dbReference>
<dbReference type="SUPFAM" id="SSF52279">
    <property type="entry name" value="Beta-D-glucan exohydrolase, C-terminal domain"/>
    <property type="match status" value="1"/>
</dbReference>
<keyword evidence="3" id="KW-0472">Membrane</keyword>
<dbReference type="GO" id="GO:0005975">
    <property type="term" value="P:carbohydrate metabolic process"/>
    <property type="evidence" value="ECO:0007669"/>
    <property type="project" value="InterPro"/>
</dbReference>
<dbReference type="AlphaFoldDB" id="A0A921MNU3"/>
<dbReference type="PANTHER" id="PTHR42715:SF10">
    <property type="entry name" value="BETA-GLUCOSIDASE"/>
    <property type="match status" value="1"/>
</dbReference>
<evidence type="ECO:0000313" key="6">
    <source>
        <dbReference type="Proteomes" id="UP000760668"/>
    </source>
</evidence>
<dbReference type="Gene3D" id="3.40.50.1700">
    <property type="entry name" value="Glycoside hydrolase family 3 C-terminal domain"/>
    <property type="match status" value="1"/>
</dbReference>
<dbReference type="Pfam" id="PF01915">
    <property type="entry name" value="Glyco_hydro_3_C"/>
    <property type="match status" value="1"/>
</dbReference>
<keyword evidence="3" id="KW-1133">Transmembrane helix</keyword>
<gene>
    <name evidence="5" type="ORF">K8V01_10170</name>
</gene>
<dbReference type="EMBL" id="DYUC01000102">
    <property type="protein sequence ID" value="HJG87371.1"/>
    <property type="molecule type" value="Genomic_DNA"/>
</dbReference>
<dbReference type="RefSeq" id="WP_295369477.1">
    <property type="nucleotide sequence ID" value="NZ_DYUC01000102.1"/>
</dbReference>
<feature type="domain" description="Fibronectin type III-like" evidence="4">
    <location>
        <begin position="419"/>
        <end position="497"/>
    </location>
</feature>
<feature type="transmembrane region" description="Helical" evidence="3">
    <location>
        <begin position="12"/>
        <end position="34"/>
    </location>
</feature>
<evidence type="ECO:0000313" key="5">
    <source>
        <dbReference type="EMBL" id="HJG87371.1"/>
    </source>
</evidence>
<evidence type="ECO:0000256" key="3">
    <source>
        <dbReference type="SAM" id="Phobius"/>
    </source>
</evidence>
<protein>
    <submittedName>
        <fullName evidence="5">Glycoside hydrolase family 3 C-terminal domain-containing protein</fullName>
    </submittedName>
</protein>
<dbReference type="PRINTS" id="PR00133">
    <property type="entry name" value="GLHYDRLASE3"/>
</dbReference>
<dbReference type="GO" id="GO:0004553">
    <property type="term" value="F:hydrolase activity, hydrolyzing O-glycosyl compounds"/>
    <property type="evidence" value="ECO:0007669"/>
    <property type="project" value="InterPro"/>
</dbReference>
<evidence type="ECO:0000256" key="1">
    <source>
        <dbReference type="ARBA" id="ARBA00005336"/>
    </source>
</evidence>
<dbReference type="InterPro" id="IPR013783">
    <property type="entry name" value="Ig-like_fold"/>
</dbReference>
<dbReference type="InterPro" id="IPR026891">
    <property type="entry name" value="Fn3-like"/>
</dbReference>
<reference evidence="5" key="2">
    <citation type="submission" date="2021-09" db="EMBL/GenBank/DDBJ databases">
        <authorList>
            <person name="Gilroy R."/>
        </authorList>
    </citation>
    <scope>NUCLEOTIDE SEQUENCE</scope>
    <source>
        <strain evidence="5">CHK179-5677</strain>
    </source>
</reference>
<dbReference type="InterPro" id="IPR001764">
    <property type="entry name" value="Glyco_hydro_3_N"/>
</dbReference>
<dbReference type="SUPFAM" id="SSF51445">
    <property type="entry name" value="(Trans)glycosidases"/>
    <property type="match status" value="1"/>
</dbReference>